<feature type="region of interest" description="Disordered" evidence="2">
    <location>
        <begin position="370"/>
        <end position="392"/>
    </location>
</feature>
<organism evidence="5 6">
    <name type="scientific">Streptomyces millisiae</name>
    <dbReference type="NCBI Taxonomy" id="3075542"/>
    <lineage>
        <taxon>Bacteria</taxon>
        <taxon>Bacillati</taxon>
        <taxon>Actinomycetota</taxon>
        <taxon>Actinomycetes</taxon>
        <taxon>Kitasatosporales</taxon>
        <taxon>Streptomycetaceae</taxon>
        <taxon>Streptomyces</taxon>
    </lineage>
</organism>
<dbReference type="InterPro" id="IPR055170">
    <property type="entry name" value="GFO_IDH_MocA-like_dom"/>
</dbReference>
<name>A0ABU2LWK2_9ACTN</name>
<feature type="domain" description="GFO/IDH/MocA-like oxidoreductase" evidence="4">
    <location>
        <begin position="129"/>
        <end position="270"/>
    </location>
</feature>
<dbReference type="PANTHER" id="PTHR43818">
    <property type="entry name" value="BCDNA.GH03377"/>
    <property type="match status" value="1"/>
</dbReference>
<reference evidence="6" key="1">
    <citation type="submission" date="2023-07" db="EMBL/GenBank/DDBJ databases">
        <title>30 novel species of actinomycetes from the DSMZ collection.</title>
        <authorList>
            <person name="Nouioui I."/>
        </authorList>
    </citation>
    <scope>NUCLEOTIDE SEQUENCE [LARGE SCALE GENOMIC DNA]</scope>
    <source>
        <strain evidence="6">DSM 44918</strain>
    </source>
</reference>
<dbReference type="Proteomes" id="UP001183420">
    <property type="component" value="Unassembled WGS sequence"/>
</dbReference>
<evidence type="ECO:0000313" key="5">
    <source>
        <dbReference type="EMBL" id="MDT0321944.1"/>
    </source>
</evidence>
<evidence type="ECO:0000256" key="2">
    <source>
        <dbReference type="SAM" id="MobiDB-lite"/>
    </source>
</evidence>
<proteinExistence type="predicted"/>
<keyword evidence="6" id="KW-1185">Reference proteome</keyword>
<dbReference type="SUPFAM" id="SSF55347">
    <property type="entry name" value="Glyceraldehyde-3-phosphate dehydrogenase-like, C-terminal domain"/>
    <property type="match status" value="1"/>
</dbReference>
<dbReference type="InterPro" id="IPR050463">
    <property type="entry name" value="Gfo/Idh/MocA_oxidrdct_glycsds"/>
</dbReference>
<accession>A0ABU2LWK2</accession>
<dbReference type="Gene3D" id="3.30.360.10">
    <property type="entry name" value="Dihydrodipicolinate Reductase, domain 2"/>
    <property type="match status" value="1"/>
</dbReference>
<sequence length="392" mass="41691">MGTPRVAIIGTGMIAAAHLRAARDAGATVIGVLGSRPERSREAAARWGVPTGYPDLAELLAARPDVVHVCTPNDTHVDYARAVVDARMHLVVEKPVATDLADARELAAAVRAAGTVATVPYVYRYHPLVREIRERRRSGELGETLLVHGSYLQDWLLSPGASTWRVDPRTGGASRAFADIGSHWADLAEFVSGERFAAVCASTSIAYPTRPAASGPSFSGDARGDRVPVATEDIAVATFRTERGVLANTVVSQVSAGRKNRLWLELDGSLKSAVFDQEQPESVWFGTEHGATVLRRGEGDAAVDQARLNRVPPGHPQGWPDAFAAFCADTYAAVRGEEREGLPTVDDGLRSVEIVDALLRSAASGAWTTIGPAGGGEGVMPHARPTEEEVPR</sequence>
<dbReference type="InterPro" id="IPR000683">
    <property type="entry name" value="Gfo/Idh/MocA-like_OxRdtase_N"/>
</dbReference>
<evidence type="ECO:0000313" key="6">
    <source>
        <dbReference type="Proteomes" id="UP001183420"/>
    </source>
</evidence>
<evidence type="ECO:0000256" key="1">
    <source>
        <dbReference type="ARBA" id="ARBA00023002"/>
    </source>
</evidence>
<dbReference type="Pfam" id="PF01408">
    <property type="entry name" value="GFO_IDH_MocA"/>
    <property type="match status" value="1"/>
</dbReference>
<keyword evidence="1" id="KW-0560">Oxidoreductase</keyword>
<feature type="domain" description="Gfo/Idh/MocA-like oxidoreductase N-terminal" evidence="3">
    <location>
        <begin position="5"/>
        <end position="119"/>
    </location>
</feature>
<evidence type="ECO:0000259" key="3">
    <source>
        <dbReference type="Pfam" id="PF01408"/>
    </source>
</evidence>
<protein>
    <submittedName>
        <fullName evidence="5">Gfo/Idh/MocA family oxidoreductase</fullName>
    </submittedName>
</protein>
<gene>
    <name evidence="5" type="ORF">RNC47_26780</name>
</gene>
<dbReference type="RefSeq" id="WP_311602313.1">
    <property type="nucleotide sequence ID" value="NZ_JAVREM010000050.1"/>
</dbReference>
<dbReference type="Gene3D" id="3.40.50.720">
    <property type="entry name" value="NAD(P)-binding Rossmann-like Domain"/>
    <property type="match status" value="1"/>
</dbReference>
<dbReference type="SUPFAM" id="SSF51735">
    <property type="entry name" value="NAD(P)-binding Rossmann-fold domains"/>
    <property type="match status" value="1"/>
</dbReference>
<evidence type="ECO:0000259" key="4">
    <source>
        <dbReference type="Pfam" id="PF22725"/>
    </source>
</evidence>
<dbReference type="EMBL" id="JAVREM010000050">
    <property type="protein sequence ID" value="MDT0321944.1"/>
    <property type="molecule type" value="Genomic_DNA"/>
</dbReference>
<comment type="caution">
    <text evidence="5">The sequence shown here is derived from an EMBL/GenBank/DDBJ whole genome shotgun (WGS) entry which is preliminary data.</text>
</comment>
<dbReference type="Pfam" id="PF22725">
    <property type="entry name" value="GFO_IDH_MocA_C3"/>
    <property type="match status" value="1"/>
</dbReference>
<dbReference type="InterPro" id="IPR036291">
    <property type="entry name" value="NAD(P)-bd_dom_sf"/>
</dbReference>
<dbReference type="PANTHER" id="PTHR43818:SF11">
    <property type="entry name" value="BCDNA.GH03377"/>
    <property type="match status" value="1"/>
</dbReference>